<keyword evidence="1" id="KW-1133">Transmembrane helix</keyword>
<feature type="transmembrane region" description="Helical" evidence="1">
    <location>
        <begin position="76"/>
        <end position="105"/>
    </location>
</feature>
<protein>
    <recommendedName>
        <fullName evidence="4">DUF4013 domain-containing protein</fullName>
    </recommendedName>
</protein>
<organism evidence="2 3">
    <name type="scientific">Enteroscipio rubneri</name>
    <dbReference type="NCBI Taxonomy" id="2070686"/>
    <lineage>
        <taxon>Bacteria</taxon>
        <taxon>Bacillati</taxon>
        <taxon>Actinomycetota</taxon>
        <taxon>Coriobacteriia</taxon>
        <taxon>Eggerthellales</taxon>
        <taxon>Eggerthellaceae</taxon>
        <taxon>Enteroscipio</taxon>
    </lineage>
</organism>
<evidence type="ECO:0008006" key="4">
    <source>
        <dbReference type="Google" id="ProtNLM"/>
    </source>
</evidence>
<evidence type="ECO:0000256" key="1">
    <source>
        <dbReference type="SAM" id="Phobius"/>
    </source>
</evidence>
<feature type="transmembrane region" description="Helical" evidence="1">
    <location>
        <begin position="20"/>
        <end position="44"/>
    </location>
</feature>
<keyword evidence="1" id="KW-0812">Transmembrane</keyword>
<gene>
    <name evidence="2" type="ORF">C2L71_11595</name>
</gene>
<dbReference type="Proteomes" id="UP000236197">
    <property type="component" value="Unassembled WGS sequence"/>
</dbReference>
<dbReference type="RefSeq" id="WP_103265920.1">
    <property type="nucleotide sequence ID" value="NZ_CABMLE010000024.1"/>
</dbReference>
<evidence type="ECO:0000313" key="3">
    <source>
        <dbReference type="Proteomes" id="UP000236197"/>
    </source>
</evidence>
<proteinExistence type="predicted"/>
<feature type="transmembrane region" description="Helical" evidence="1">
    <location>
        <begin position="236"/>
        <end position="261"/>
    </location>
</feature>
<dbReference type="InterPro" id="IPR025098">
    <property type="entry name" value="DUF4013"/>
</dbReference>
<accession>A0A2K2U8R9</accession>
<dbReference type="AlphaFoldDB" id="A0A2K2U8R9"/>
<dbReference type="Pfam" id="PF13197">
    <property type="entry name" value="DUF4013"/>
    <property type="match status" value="1"/>
</dbReference>
<comment type="caution">
    <text evidence="2">The sequence shown here is derived from an EMBL/GenBank/DDBJ whole genome shotgun (WGS) entry which is preliminary data.</text>
</comment>
<dbReference type="EMBL" id="PPEK01000024">
    <property type="protein sequence ID" value="PNV66736.1"/>
    <property type="molecule type" value="Genomic_DNA"/>
</dbReference>
<evidence type="ECO:0000313" key="2">
    <source>
        <dbReference type="EMBL" id="PNV66736.1"/>
    </source>
</evidence>
<reference evidence="3" key="1">
    <citation type="submission" date="2018-01" db="EMBL/GenBank/DDBJ databases">
        <title>Rubneribacter badeniensis gen. nov., sp. nov., and Colonibacter rubneri, gen. nov., sp. nov., WGS of new members of the Eggerthellaceae.</title>
        <authorList>
            <person name="Danylec N."/>
            <person name="Stoll D.A."/>
            <person name="Doetsch A."/>
            <person name="Kulling S.E."/>
            <person name="Huch M."/>
        </authorList>
    </citation>
    <scope>NUCLEOTIDE SEQUENCE [LARGE SCALE GENOMIC DNA]</scope>
    <source>
        <strain evidence="3">ResAG-96</strain>
    </source>
</reference>
<name>A0A2K2U8R9_9ACTN</name>
<feature type="transmembrane region" description="Helical" evidence="1">
    <location>
        <begin position="204"/>
        <end position="224"/>
    </location>
</feature>
<feature type="transmembrane region" description="Helical" evidence="1">
    <location>
        <begin position="125"/>
        <end position="148"/>
    </location>
</feature>
<sequence length="301" mass="32091">MQRGYFNAAWHDIKSSPGWLGKLVLLSLVGLIPVFGWIVVYGYVYGWARDIAWGVRAPLPARIFGNEDGKLYSRGFFALVIAFVCALVPGVVSAIGGIVTGAGLFGFGWTLHEGSVWLPFGLASGLIGLLLSVVSVALTVLVTIFQWVGTMRMSVYGRLSAGFQIGRLWAMIRHDFGGLIRILGMAIVLFLATGAVVGLLSLVFMLIVFFTAALAAVGFLASPFEAAALSATAGTAVVVVGLALVGIVSLALSVFISMMVARAMGYWMRQFDVPAWRGQDDPMPFELAGGAYTTGPRTPFR</sequence>
<dbReference type="OrthoDB" id="3181212at2"/>
<feature type="transmembrane region" description="Helical" evidence="1">
    <location>
        <begin position="178"/>
        <end position="197"/>
    </location>
</feature>
<keyword evidence="3" id="KW-1185">Reference proteome</keyword>
<keyword evidence="1" id="KW-0472">Membrane</keyword>